<dbReference type="SUPFAM" id="SSF56176">
    <property type="entry name" value="FAD-binding/transporter-associated domain-like"/>
    <property type="match status" value="1"/>
</dbReference>
<feature type="domain" description="FAD-binding PCMH-type" evidence="3">
    <location>
        <begin position="17"/>
        <end position="190"/>
    </location>
</feature>
<dbReference type="InterPro" id="IPR006094">
    <property type="entry name" value="Oxid_FAD_bind_N"/>
</dbReference>
<dbReference type="SUPFAM" id="SSF55103">
    <property type="entry name" value="FAD-linked oxidases, C-terminal domain"/>
    <property type="match status" value="1"/>
</dbReference>
<name>A0A931FVW4_9ACTN</name>
<dbReference type="InterPro" id="IPR016169">
    <property type="entry name" value="FAD-bd_PCMH_sub2"/>
</dbReference>
<evidence type="ECO:0000313" key="5">
    <source>
        <dbReference type="Proteomes" id="UP000598146"/>
    </source>
</evidence>
<evidence type="ECO:0000256" key="2">
    <source>
        <dbReference type="ARBA" id="ARBA00022827"/>
    </source>
</evidence>
<dbReference type="PANTHER" id="PTHR11748">
    <property type="entry name" value="D-LACTATE DEHYDROGENASE"/>
    <property type="match status" value="1"/>
</dbReference>
<protein>
    <submittedName>
        <fullName evidence="4">FAD-binding oxidoreductase</fullName>
    </submittedName>
</protein>
<organism evidence="4 5">
    <name type="scientific">Actinoplanes aureus</name>
    <dbReference type="NCBI Taxonomy" id="2792083"/>
    <lineage>
        <taxon>Bacteria</taxon>
        <taxon>Bacillati</taxon>
        <taxon>Actinomycetota</taxon>
        <taxon>Actinomycetes</taxon>
        <taxon>Micromonosporales</taxon>
        <taxon>Micromonosporaceae</taxon>
        <taxon>Actinoplanes</taxon>
    </lineage>
</organism>
<dbReference type="Pfam" id="PF01565">
    <property type="entry name" value="FAD_binding_4"/>
    <property type="match status" value="1"/>
</dbReference>
<dbReference type="InterPro" id="IPR036318">
    <property type="entry name" value="FAD-bd_PCMH-like_sf"/>
</dbReference>
<dbReference type="PANTHER" id="PTHR11748:SF103">
    <property type="entry name" value="GLYCOLATE OXIDASE SUBUNIT GLCE"/>
    <property type="match status" value="1"/>
</dbReference>
<evidence type="ECO:0000256" key="1">
    <source>
        <dbReference type="ARBA" id="ARBA00022630"/>
    </source>
</evidence>
<gene>
    <name evidence="4" type="ORF">I4J89_06995</name>
</gene>
<dbReference type="EMBL" id="JADQTO010000003">
    <property type="protein sequence ID" value="MBG0561207.1"/>
    <property type="molecule type" value="Genomic_DNA"/>
</dbReference>
<dbReference type="InterPro" id="IPR016164">
    <property type="entry name" value="FAD-linked_Oxase-like_C"/>
</dbReference>
<dbReference type="GO" id="GO:0003824">
    <property type="term" value="F:catalytic activity"/>
    <property type="evidence" value="ECO:0007669"/>
    <property type="project" value="InterPro"/>
</dbReference>
<keyword evidence="1" id="KW-0285">Flavoprotein</keyword>
<comment type="caution">
    <text evidence="4">The sequence shown here is derived from an EMBL/GenBank/DDBJ whole genome shotgun (WGS) entry which is preliminary data.</text>
</comment>
<keyword evidence="2" id="KW-0274">FAD</keyword>
<dbReference type="GO" id="GO:0071949">
    <property type="term" value="F:FAD binding"/>
    <property type="evidence" value="ECO:0007669"/>
    <property type="project" value="InterPro"/>
</dbReference>
<dbReference type="InterPro" id="IPR016166">
    <property type="entry name" value="FAD-bd_PCMH"/>
</dbReference>
<dbReference type="PROSITE" id="PS51387">
    <property type="entry name" value="FAD_PCMH"/>
    <property type="match status" value="1"/>
</dbReference>
<dbReference type="Proteomes" id="UP000598146">
    <property type="component" value="Unassembled WGS sequence"/>
</dbReference>
<dbReference type="Gene3D" id="3.30.465.10">
    <property type="match status" value="1"/>
</dbReference>
<keyword evidence="5" id="KW-1185">Reference proteome</keyword>
<proteinExistence type="predicted"/>
<dbReference type="RefSeq" id="WP_196413013.1">
    <property type="nucleotide sequence ID" value="NZ_JADQTO010000003.1"/>
</dbReference>
<reference evidence="4" key="1">
    <citation type="submission" date="2020-11" db="EMBL/GenBank/DDBJ databases">
        <title>Isolation and identification of active actinomycetes.</title>
        <authorList>
            <person name="Sun X."/>
        </authorList>
    </citation>
    <scope>NUCLEOTIDE SEQUENCE</scope>
    <source>
        <strain evidence="4">NEAU-A11</strain>
    </source>
</reference>
<dbReference type="AlphaFoldDB" id="A0A931FVW4"/>
<sequence length="384" mass="39063">MSVLDDLAVKAGDDDVVGGVPARMVAAPANTEEAAALIAAAQDLAVVIRGGGTKLHWGNPPRDLDLIIDTRRLAGVVEHAAGDLITVVRAGTPMAELHSLPGQQLVLDAPAGATAGGTVAANGSGPRRLRYGTARDLLIGITVVRPDGKIAKAGGKVVKNVAGYDLGKLYTGSFGTLGLITECVFRLHPEPAATLFVRATAPPGHVARILAAQLAATAIEVHAAPGADPEIAVLLEGTASGVRDRAETVAGLLDGGEITEEPPPWWGVQPPGDVTVKLTGVLSQVPALVATSVGAGATVTGSAGAGVLYAGFPVEGCDPHSRVELVRAAAVRASGHAVVLSAPESVRDTLDLWGPVPGLSLMRRVKDQFDPAHRFAPGRFVGGI</sequence>
<accession>A0A931FVW4</accession>
<evidence type="ECO:0000313" key="4">
    <source>
        <dbReference type="EMBL" id="MBG0561207.1"/>
    </source>
</evidence>
<evidence type="ECO:0000259" key="3">
    <source>
        <dbReference type="PROSITE" id="PS51387"/>
    </source>
</evidence>